<dbReference type="VEuPathDB" id="FungiDB:TRICI_004943"/>
<proteinExistence type="inferred from homology"/>
<comment type="cofactor">
    <cofactor evidence="1 7">
        <name>Ca(2+)</name>
        <dbReference type="ChEBI" id="CHEBI:29108"/>
    </cofactor>
</comment>
<dbReference type="GO" id="GO:0016020">
    <property type="term" value="C:membrane"/>
    <property type="evidence" value="ECO:0007669"/>
    <property type="project" value="InterPro"/>
</dbReference>
<feature type="compositionally biased region" description="Polar residues" evidence="10">
    <location>
        <begin position="44"/>
        <end position="77"/>
    </location>
</feature>
<reference evidence="12" key="1">
    <citation type="journal article" date="2019" name="G3 (Bethesda)">
        <title>Genome Assemblies of Two Rare Opportunistic Yeast Pathogens: Diutina rugosa (syn. Candida rugosa) and Trichomonascus ciferrii (syn. Candida ciferrii).</title>
        <authorList>
            <person name="Mixao V."/>
            <person name="Saus E."/>
            <person name="Hansen A.P."/>
            <person name="Lass-Florl C."/>
            <person name="Gabaldon T."/>
        </authorList>
    </citation>
    <scope>NUCLEOTIDE SEQUENCE</scope>
    <source>
        <strain evidence="12">CBS 4856</strain>
    </source>
</reference>
<feature type="region of interest" description="Disordered" evidence="10">
    <location>
        <begin position="100"/>
        <end position="154"/>
    </location>
</feature>
<dbReference type="PRINTS" id="PR00747">
    <property type="entry name" value="GLYHDRLASE47"/>
</dbReference>
<dbReference type="EC" id="3.2.1.-" evidence="9"/>
<keyword evidence="7" id="KW-0479">Metal-binding</keyword>
<sequence length="765" mass="86626">MLRLRRLRWAVVLVTLLVVSLYYYDQRQRAKLFVMNIQSEEQENTQSLDLPQFKQQQSDGQGNSRPPENSNNQQSPVPQEDDLIGYEILTIGTGASRVGSSNGLLPGVSVPRRQKFPPSEIHRLPSPRSPTTENLRRVQAETNSPPNDRRRSADDVRLKAIRDAFMLSWQQYERVAWGYDEVRPVSEKAANPFMGWAATMVDALDTLIIMGLDDQVARVVQYIATIDFTATFRNDIPLFETVIRYLGGLLSGYDLTDGKYPILLEQAKILGDNLIGAFDTPNRMPVVFYPWQDKDTKLRFRAGTDVTVAELGTLTLEFARLAQLTGNDTYYDAIDRVTDEIIQFSKHKSPIPGLLPLRIDASGCDLKYTQPDEVAADDLVTLHQVRGGGRNRFALENLKLSDKFANKIKDEVAQMDKQADEKKQQKQKLQKRENEKDSSSPALVPVGRRGQYRRGRCSPKGLDVALHATPTKFTFGGGVDSVYEYYMKTYQLLGGSEDKYRQLYLDMIEPAKKHIIYKPKVRNNNGILFLGGQSFKDEETTPTPIYDMQHLTCFAGGMFALGGKLLNRPEDIDLADKVTQGCVWAYNSTRTGVMPESFSVDKCPGDDWNAECIFDGTTSQEPRTKEVTDHLGGTRLTNVGGPYDHPPDILDMSPNYYLRPEAIESVFYMYRITGDEKWREQGWNMISSVLNLTAVRDPSTNEVKAYSGVIDVTDNRNLATNLADVEESFWMGETLKYAYLLFDDFDHISLDQYVFNTEAHPFKLN</sequence>
<comment type="similarity">
    <text evidence="3 9">Belongs to the glycosyl hydrolase 47 family.</text>
</comment>
<dbReference type="PANTHER" id="PTHR11742:SF103">
    <property type="entry name" value="ENDOPLASMIC RETICULUM MANNOSIDASE MNL2-RELATED"/>
    <property type="match status" value="1"/>
</dbReference>
<dbReference type="AlphaFoldDB" id="A0A642UY78"/>
<comment type="pathway">
    <text evidence="2">Protein modification; protein glycosylation.</text>
</comment>
<accession>A0A642UY78</accession>
<organism evidence="12 13">
    <name type="scientific">Trichomonascus ciferrii</name>
    <dbReference type="NCBI Taxonomy" id="44093"/>
    <lineage>
        <taxon>Eukaryota</taxon>
        <taxon>Fungi</taxon>
        <taxon>Dikarya</taxon>
        <taxon>Ascomycota</taxon>
        <taxon>Saccharomycotina</taxon>
        <taxon>Dipodascomycetes</taxon>
        <taxon>Dipodascales</taxon>
        <taxon>Trichomonascaceae</taxon>
        <taxon>Trichomonascus</taxon>
        <taxon>Trichomonascus ciferrii complex</taxon>
    </lineage>
</organism>
<keyword evidence="11" id="KW-0472">Membrane</keyword>
<dbReference type="OrthoDB" id="8118055at2759"/>
<keyword evidence="13" id="KW-1185">Reference proteome</keyword>
<evidence type="ECO:0000256" key="3">
    <source>
        <dbReference type="ARBA" id="ARBA00007658"/>
    </source>
</evidence>
<feature type="active site" evidence="6">
    <location>
        <position position="480"/>
    </location>
</feature>
<feature type="active site" evidence="6">
    <location>
        <position position="661"/>
    </location>
</feature>
<dbReference type="GO" id="GO:0005975">
    <property type="term" value="P:carbohydrate metabolic process"/>
    <property type="evidence" value="ECO:0007669"/>
    <property type="project" value="InterPro"/>
</dbReference>
<dbReference type="GO" id="GO:0004571">
    <property type="term" value="F:mannosyl-oligosaccharide 1,2-alpha-mannosidase activity"/>
    <property type="evidence" value="ECO:0007669"/>
    <property type="project" value="InterPro"/>
</dbReference>
<dbReference type="InterPro" id="IPR036026">
    <property type="entry name" value="Seven-hairpin_glycosidases"/>
</dbReference>
<feature type="binding site" evidence="7">
    <location>
        <position position="757"/>
    </location>
    <ligand>
        <name>Ca(2+)</name>
        <dbReference type="ChEBI" id="CHEBI:29108"/>
    </ligand>
</feature>
<dbReference type="PANTHER" id="PTHR11742">
    <property type="entry name" value="MANNOSYL-OLIGOSACCHARIDE ALPHA-1,2-MANNOSIDASE-RELATED"/>
    <property type="match status" value="1"/>
</dbReference>
<evidence type="ECO:0000256" key="7">
    <source>
        <dbReference type="PIRSR" id="PIRSR601382-2"/>
    </source>
</evidence>
<dbReference type="InterPro" id="IPR012341">
    <property type="entry name" value="6hp_glycosidase-like_sf"/>
</dbReference>
<feature type="region of interest" description="Disordered" evidence="10">
    <location>
        <begin position="44"/>
        <end position="80"/>
    </location>
</feature>
<feature type="compositionally biased region" description="Basic and acidic residues" evidence="10">
    <location>
        <begin position="415"/>
        <end position="438"/>
    </location>
</feature>
<dbReference type="InterPro" id="IPR050749">
    <property type="entry name" value="Glycosyl_Hydrolase_47"/>
</dbReference>
<evidence type="ECO:0000256" key="10">
    <source>
        <dbReference type="SAM" id="MobiDB-lite"/>
    </source>
</evidence>
<keyword evidence="11" id="KW-0812">Transmembrane</keyword>
<dbReference type="GO" id="GO:0005783">
    <property type="term" value="C:endoplasmic reticulum"/>
    <property type="evidence" value="ECO:0007669"/>
    <property type="project" value="TreeGrafter"/>
</dbReference>
<evidence type="ECO:0000256" key="6">
    <source>
        <dbReference type="PIRSR" id="PIRSR601382-1"/>
    </source>
</evidence>
<evidence type="ECO:0000256" key="4">
    <source>
        <dbReference type="ARBA" id="ARBA00022801"/>
    </source>
</evidence>
<feature type="disulfide bond" evidence="8">
    <location>
        <begin position="553"/>
        <end position="582"/>
    </location>
</feature>
<keyword evidence="11" id="KW-1133">Transmembrane helix</keyword>
<evidence type="ECO:0000256" key="11">
    <source>
        <dbReference type="SAM" id="Phobius"/>
    </source>
</evidence>
<keyword evidence="4 9" id="KW-0378">Hydrolase</keyword>
<dbReference type="EMBL" id="SWFS01000376">
    <property type="protein sequence ID" value="KAA8907652.1"/>
    <property type="molecule type" value="Genomic_DNA"/>
</dbReference>
<gene>
    <name evidence="12" type="ORF">TRICI_004943</name>
</gene>
<evidence type="ECO:0000256" key="2">
    <source>
        <dbReference type="ARBA" id="ARBA00004922"/>
    </source>
</evidence>
<protein>
    <recommendedName>
        <fullName evidence="9">alpha-1,2-Mannosidase</fullName>
        <ecNumber evidence="9">3.2.1.-</ecNumber>
    </recommendedName>
</protein>
<keyword evidence="5 8" id="KW-1015">Disulfide bond</keyword>
<dbReference type="Gene3D" id="1.50.10.10">
    <property type="match status" value="2"/>
</dbReference>
<dbReference type="GO" id="GO:0036503">
    <property type="term" value="P:ERAD pathway"/>
    <property type="evidence" value="ECO:0007669"/>
    <property type="project" value="UniProtKB-ARBA"/>
</dbReference>
<feature type="transmembrane region" description="Helical" evidence="11">
    <location>
        <begin position="7"/>
        <end position="24"/>
    </location>
</feature>
<dbReference type="Proteomes" id="UP000761534">
    <property type="component" value="Unassembled WGS sequence"/>
</dbReference>
<evidence type="ECO:0000256" key="8">
    <source>
        <dbReference type="PIRSR" id="PIRSR601382-3"/>
    </source>
</evidence>
<dbReference type="GO" id="GO:0005509">
    <property type="term" value="F:calcium ion binding"/>
    <property type="evidence" value="ECO:0007669"/>
    <property type="project" value="InterPro"/>
</dbReference>
<keyword evidence="9" id="KW-0326">Glycosidase</keyword>
<comment type="caution">
    <text evidence="12">The sequence shown here is derived from an EMBL/GenBank/DDBJ whole genome shotgun (WGS) entry which is preliminary data.</text>
</comment>
<feature type="region of interest" description="Disordered" evidence="10">
    <location>
        <begin position="415"/>
        <end position="455"/>
    </location>
</feature>
<evidence type="ECO:0000256" key="9">
    <source>
        <dbReference type="RuleBase" id="RU361193"/>
    </source>
</evidence>
<feature type="active site" description="Proton donor" evidence="6">
    <location>
        <position position="240"/>
    </location>
</feature>
<evidence type="ECO:0000256" key="1">
    <source>
        <dbReference type="ARBA" id="ARBA00001913"/>
    </source>
</evidence>
<dbReference type="InterPro" id="IPR001382">
    <property type="entry name" value="Glyco_hydro_47"/>
</dbReference>
<feature type="active site" description="Proton donor" evidence="6">
    <location>
        <position position="596"/>
    </location>
</feature>
<dbReference type="SUPFAM" id="SSF48225">
    <property type="entry name" value="Seven-hairpin glycosidases"/>
    <property type="match status" value="1"/>
</dbReference>
<keyword evidence="7" id="KW-0106">Calcium</keyword>
<dbReference type="Pfam" id="PF01532">
    <property type="entry name" value="Glyco_hydro_47"/>
    <property type="match status" value="1"/>
</dbReference>
<evidence type="ECO:0000313" key="12">
    <source>
        <dbReference type="EMBL" id="KAA8907652.1"/>
    </source>
</evidence>
<name>A0A642UY78_9ASCO</name>
<evidence type="ECO:0000256" key="5">
    <source>
        <dbReference type="ARBA" id="ARBA00023157"/>
    </source>
</evidence>
<evidence type="ECO:0000313" key="13">
    <source>
        <dbReference type="Proteomes" id="UP000761534"/>
    </source>
</evidence>